<dbReference type="InterPro" id="IPR039426">
    <property type="entry name" value="TonB-dep_rcpt-like"/>
</dbReference>
<keyword evidence="2 10" id="KW-0813">Transport</keyword>
<dbReference type="Gene3D" id="2.170.130.10">
    <property type="entry name" value="TonB-dependent receptor, plug domain"/>
    <property type="match status" value="1"/>
</dbReference>
<comment type="subcellular location">
    <subcellularLocation>
        <location evidence="1 10">Cell outer membrane</location>
        <topology evidence="1 10">Multi-pass membrane protein</topology>
    </subcellularLocation>
</comment>
<dbReference type="SUPFAM" id="SSF56935">
    <property type="entry name" value="Porins"/>
    <property type="match status" value="1"/>
</dbReference>
<dbReference type="NCBIfam" id="TIGR04056">
    <property type="entry name" value="OMP_RagA_SusC"/>
    <property type="match status" value="1"/>
</dbReference>
<dbReference type="NCBIfam" id="TIGR04057">
    <property type="entry name" value="SusC_RagA_signa"/>
    <property type="match status" value="1"/>
</dbReference>
<keyword evidence="4 10" id="KW-0812">Transmembrane</keyword>
<sequence>MRRMLTLLVLLLVMHDTFAQSAINGKVIDKNGQPIEGASILLKGTSTGTATTQDGGFTITAKKGDVLVISALNFANTEVKIGTESSYTVTLNPQDNVVNEVVVTALGIKRTRNSLPYAAQQVNGDEVSKTRSSNFVGGLSGKVAGLEIRQNNSLGGSTNVVMRGFKSLLGNNQALFVIDGVPVDNTNTNKMNKANKTDNANQTTGRGGYDYGNAVADINPDDIESLNVLKGAAASALYGSRAANGVVMITTKKGKKGLGITINSGVTISSVDKSTFPKYQNQYGAGYGTYYDSPDGNFFYFDVNGDGTPDLVTPTTEDASWGAKFDPNLMVYQWDAFDVNSPYYHKARPWLAASNNPSTFFVSPASTNNSIAIDGGGDKGWYKLGYTRTDERGVLPNSQIKKDIINFGASYNITDKLTATAGVNYSHISGLGRYGTGYSGDHSTNLMTNFREWWETNVDVKEQKEAYDRQGKNVTWNWADPSDEKNGLVPIYWNNPYFVRYKNFENDNRSRYFGNVSLNYNVAKWLNILGRVTLDYYDEIQEERIAVGSLEVPYYSRYNHTFSEYNYDLLANFNTDITRDLNFKGTAGLNIRRTNNSSIFAETNGGLVVPDIYALSNTKNPMVAPTEAYIDEGVDGIFGSATFGYKDMLFLDLTGRRDKASTLSPGNNVYFYPSASLGFVFSKLIKNTPWLSYGKARVNYAEVGNSAPPQSLLDYYTMNPAFGTQPLTANATTKNNQNLVPERTKSYEGGIEMAFFKNRLGFDFTYYHAKSVNQIVAAPVSDATGYDFKYINAGAILNQGFEVSLYGTPVKTRDFTWNININWTRNRNKVLDLNGIDNLQLGSFPGGISLNAQVGQPYGILRGSDFIYLNGEKVVDGDGYYEITSTQNKNIGDINPDWIAGINNSFKYKDFSLSFLIDTRHGGDVFSLDMYYGLDVGLYPETAGLNDKGSPVRNTIANGGGIINKGVTEDGKPNATRIDISGSTGAYGYELNPDKAFVYDASYVKLRELTLTYSFPQKFMNKIAPFKGIDLSLIGRNLWLIHKNLPYSDPEEGISSGNLQGFQVGAYPTTRSVGINLRLRF</sequence>
<dbReference type="SUPFAM" id="SSF49464">
    <property type="entry name" value="Carboxypeptidase regulatory domain-like"/>
    <property type="match status" value="1"/>
</dbReference>
<evidence type="ECO:0000256" key="6">
    <source>
        <dbReference type="ARBA" id="ARBA00023077"/>
    </source>
</evidence>
<dbReference type="Pfam" id="PF00593">
    <property type="entry name" value="TonB_dep_Rec_b-barrel"/>
    <property type="match status" value="1"/>
</dbReference>
<evidence type="ECO:0000256" key="1">
    <source>
        <dbReference type="ARBA" id="ARBA00004571"/>
    </source>
</evidence>
<evidence type="ECO:0000256" key="2">
    <source>
        <dbReference type="ARBA" id="ARBA00022448"/>
    </source>
</evidence>
<keyword evidence="5 12" id="KW-0732">Signal</keyword>
<dbReference type="RefSeq" id="WP_369329049.1">
    <property type="nucleotide sequence ID" value="NZ_JAULBC010000002.1"/>
</dbReference>
<dbReference type="InterPro" id="IPR000531">
    <property type="entry name" value="Beta-barrel_TonB"/>
</dbReference>
<organism evidence="15 16">
    <name type="scientific">Danxiaibacter flavus</name>
    <dbReference type="NCBI Taxonomy" id="3049108"/>
    <lineage>
        <taxon>Bacteria</taxon>
        <taxon>Pseudomonadati</taxon>
        <taxon>Bacteroidota</taxon>
        <taxon>Chitinophagia</taxon>
        <taxon>Chitinophagales</taxon>
        <taxon>Chitinophagaceae</taxon>
        <taxon>Danxiaibacter</taxon>
    </lineage>
</organism>
<dbReference type="Proteomes" id="UP001560573">
    <property type="component" value="Unassembled WGS sequence"/>
</dbReference>
<dbReference type="InterPro" id="IPR037066">
    <property type="entry name" value="Plug_dom_sf"/>
</dbReference>
<evidence type="ECO:0000259" key="13">
    <source>
        <dbReference type="Pfam" id="PF00593"/>
    </source>
</evidence>
<feature type="chain" id="PRO_5045689966" evidence="12">
    <location>
        <begin position="22"/>
        <end position="1081"/>
    </location>
</feature>
<keyword evidence="7 10" id="KW-0472">Membrane</keyword>
<evidence type="ECO:0000256" key="3">
    <source>
        <dbReference type="ARBA" id="ARBA00022452"/>
    </source>
</evidence>
<comment type="similarity">
    <text evidence="10 11">Belongs to the TonB-dependent receptor family.</text>
</comment>
<dbReference type="InterPro" id="IPR012910">
    <property type="entry name" value="Plug_dom"/>
</dbReference>
<dbReference type="EMBL" id="JAULBC010000002">
    <property type="protein sequence ID" value="MEX6687645.1"/>
    <property type="molecule type" value="Genomic_DNA"/>
</dbReference>
<dbReference type="InterPro" id="IPR036942">
    <property type="entry name" value="Beta-barrel_TonB_sf"/>
</dbReference>
<evidence type="ECO:0000256" key="12">
    <source>
        <dbReference type="SAM" id="SignalP"/>
    </source>
</evidence>
<comment type="caution">
    <text evidence="15">The sequence shown here is derived from an EMBL/GenBank/DDBJ whole genome shotgun (WGS) entry which is preliminary data.</text>
</comment>
<gene>
    <name evidence="15" type="ORF">QTN47_09090</name>
</gene>
<dbReference type="Gene3D" id="2.60.40.1120">
    <property type="entry name" value="Carboxypeptidase-like, regulatory domain"/>
    <property type="match status" value="1"/>
</dbReference>
<keyword evidence="9 10" id="KW-0998">Cell outer membrane</keyword>
<dbReference type="Pfam" id="PF13715">
    <property type="entry name" value="CarbopepD_reg_2"/>
    <property type="match status" value="1"/>
</dbReference>
<reference evidence="15 16" key="1">
    <citation type="submission" date="2023-07" db="EMBL/GenBank/DDBJ databases">
        <authorList>
            <person name="Lian W.-H."/>
        </authorList>
    </citation>
    <scope>NUCLEOTIDE SEQUENCE [LARGE SCALE GENOMIC DNA]</scope>
    <source>
        <strain evidence="15 16">SYSU DXS3180</strain>
    </source>
</reference>
<keyword evidence="8" id="KW-0675">Receptor</keyword>
<evidence type="ECO:0000256" key="7">
    <source>
        <dbReference type="ARBA" id="ARBA00023136"/>
    </source>
</evidence>
<evidence type="ECO:0000256" key="5">
    <source>
        <dbReference type="ARBA" id="ARBA00022729"/>
    </source>
</evidence>
<evidence type="ECO:0000259" key="14">
    <source>
        <dbReference type="Pfam" id="PF07715"/>
    </source>
</evidence>
<evidence type="ECO:0000256" key="8">
    <source>
        <dbReference type="ARBA" id="ARBA00023170"/>
    </source>
</evidence>
<evidence type="ECO:0000256" key="4">
    <source>
        <dbReference type="ARBA" id="ARBA00022692"/>
    </source>
</evidence>
<keyword evidence="6 11" id="KW-0798">TonB box</keyword>
<accession>A0ABV3ZDS8</accession>
<keyword evidence="3 10" id="KW-1134">Transmembrane beta strand</keyword>
<dbReference type="PANTHER" id="PTHR30069:SF29">
    <property type="entry name" value="HEMOGLOBIN AND HEMOGLOBIN-HAPTOGLOBIN-BINDING PROTEIN 1-RELATED"/>
    <property type="match status" value="1"/>
</dbReference>
<protein>
    <submittedName>
        <fullName evidence="15">SusC/RagA family TonB-linked outer membrane protein</fullName>
    </submittedName>
</protein>
<evidence type="ECO:0000313" key="16">
    <source>
        <dbReference type="Proteomes" id="UP001560573"/>
    </source>
</evidence>
<dbReference type="PROSITE" id="PS52016">
    <property type="entry name" value="TONB_DEPENDENT_REC_3"/>
    <property type="match status" value="1"/>
</dbReference>
<name>A0ABV3ZDS8_9BACT</name>
<proteinExistence type="inferred from homology"/>
<dbReference type="InterPro" id="IPR008969">
    <property type="entry name" value="CarboxyPept-like_regulatory"/>
</dbReference>
<keyword evidence="16" id="KW-1185">Reference proteome</keyword>
<dbReference type="PANTHER" id="PTHR30069">
    <property type="entry name" value="TONB-DEPENDENT OUTER MEMBRANE RECEPTOR"/>
    <property type="match status" value="1"/>
</dbReference>
<evidence type="ECO:0000256" key="9">
    <source>
        <dbReference type="ARBA" id="ARBA00023237"/>
    </source>
</evidence>
<dbReference type="InterPro" id="IPR023996">
    <property type="entry name" value="TonB-dep_OMP_SusC/RagA"/>
</dbReference>
<evidence type="ECO:0000256" key="10">
    <source>
        <dbReference type="PROSITE-ProRule" id="PRU01360"/>
    </source>
</evidence>
<feature type="signal peptide" evidence="12">
    <location>
        <begin position="1"/>
        <end position="21"/>
    </location>
</feature>
<feature type="domain" description="TonB-dependent receptor-like beta-barrel" evidence="13">
    <location>
        <begin position="474"/>
        <end position="829"/>
    </location>
</feature>
<dbReference type="Pfam" id="PF07715">
    <property type="entry name" value="Plug"/>
    <property type="match status" value="1"/>
</dbReference>
<dbReference type="Gene3D" id="2.40.170.20">
    <property type="entry name" value="TonB-dependent receptor, beta-barrel domain"/>
    <property type="match status" value="1"/>
</dbReference>
<evidence type="ECO:0000256" key="11">
    <source>
        <dbReference type="RuleBase" id="RU003357"/>
    </source>
</evidence>
<dbReference type="InterPro" id="IPR023997">
    <property type="entry name" value="TonB-dep_OMP_SusC/RagA_CS"/>
</dbReference>
<evidence type="ECO:0000313" key="15">
    <source>
        <dbReference type="EMBL" id="MEX6687645.1"/>
    </source>
</evidence>
<feature type="domain" description="TonB-dependent receptor plug" evidence="14">
    <location>
        <begin position="113"/>
        <end position="246"/>
    </location>
</feature>